<dbReference type="Gene3D" id="3.80.10.10">
    <property type="entry name" value="Ribonuclease Inhibitor"/>
    <property type="match status" value="1"/>
</dbReference>
<dbReference type="AlphaFoldDB" id="A0A4P9XJ35"/>
<dbReference type="SUPFAM" id="SSF52047">
    <property type="entry name" value="RNI-like"/>
    <property type="match status" value="1"/>
</dbReference>
<protein>
    <recommendedName>
        <fullName evidence="1">F-box/LRR-repeat protein 15-like leucin rich repeat domain-containing protein</fullName>
    </recommendedName>
</protein>
<dbReference type="PANTHER" id="PTHR13318:SF95">
    <property type="entry name" value="F-BOX PROTEIN YLR352W"/>
    <property type="match status" value="1"/>
</dbReference>
<proteinExistence type="predicted"/>
<evidence type="ECO:0000313" key="3">
    <source>
        <dbReference type="Proteomes" id="UP000271241"/>
    </source>
</evidence>
<dbReference type="InterPro" id="IPR032675">
    <property type="entry name" value="LRR_dom_sf"/>
</dbReference>
<dbReference type="EMBL" id="KZ993046">
    <property type="protein sequence ID" value="RKP05726.1"/>
    <property type="molecule type" value="Genomic_DNA"/>
</dbReference>
<dbReference type="GO" id="GO:0019005">
    <property type="term" value="C:SCF ubiquitin ligase complex"/>
    <property type="evidence" value="ECO:0007669"/>
    <property type="project" value="TreeGrafter"/>
</dbReference>
<evidence type="ECO:0000259" key="1">
    <source>
        <dbReference type="Pfam" id="PF25372"/>
    </source>
</evidence>
<dbReference type="GO" id="GO:0031146">
    <property type="term" value="P:SCF-dependent proteasomal ubiquitin-dependent protein catabolic process"/>
    <property type="evidence" value="ECO:0007669"/>
    <property type="project" value="TreeGrafter"/>
</dbReference>
<feature type="domain" description="F-box/LRR-repeat protein 15-like leucin rich repeat" evidence="1">
    <location>
        <begin position="128"/>
        <end position="289"/>
    </location>
</feature>
<sequence length="314" mass="34261">MSNSLLRLPAELQVCVFAYLGPADLTRLAHTAQGLSSSALVCLYANVSLKDERALQAFLSALGRCAPHRSNVHSLSLARLNVTSFGGIVDQLASPLQRILRLCERLTRLCLPRHAPTADIAIGALLEEAQTADFCHTLQVLDISGCAGLTSGLLPRMFSQLPRLTCVYALDTAVVNQFALMAAGMYLRRLSVLHLDASGDVTDDGLCAMANGCHALRSLRVLMPVGIAYTNKVTDRAIHELARHCPKLEDLVIVGQTRITDKSIKRLAAACPRLRWLELSDCWGVTLECAPTILQNCRRLVRLRLNTTDVLRAD</sequence>
<keyword evidence="3" id="KW-1185">Reference proteome</keyword>
<name>A0A4P9XJ35_9FUNG</name>
<accession>A0A4P9XJ35</accession>
<organism evidence="2 3">
    <name type="scientific">Thamnocephalis sphaerospora</name>
    <dbReference type="NCBI Taxonomy" id="78915"/>
    <lineage>
        <taxon>Eukaryota</taxon>
        <taxon>Fungi</taxon>
        <taxon>Fungi incertae sedis</taxon>
        <taxon>Zoopagomycota</taxon>
        <taxon>Zoopagomycotina</taxon>
        <taxon>Zoopagomycetes</taxon>
        <taxon>Zoopagales</taxon>
        <taxon>Sigmoideomycetaceae</taxon>
        <taxon>Thamnocephalis</taxon>
    </lineage>
</organism>
<dbReference type="Pfam" id="PF25372">
    <property type="entry name" value="DUF7885"/>
    <property type="match status" value="1"/>
</dbReference>
<dbReference type="Proteomes" id="UP000271241">
    <property type="component" value="Unassembled WGS sequence"/>
</dbReference>
<reference evidence="3" key="1">
    <citation type="journal article" date="2018" name="Nat. Microbiol.">
        <title>Leveraging single-cell genomics to expand the fungal tree of life.</title>
        <authorList>
            <person name="Ahrendt S.R."/>
            <person name="Quandt C.A."/>
            <person name="Ciobanu D."/>
            <person name="Clum A."/>
            <person name="Salamov A."/>
            <person name="Andreopoulos B."/>
            <person name="Cheng J.F."/>
            <person name="Woyke T."/>
            <person name="Pelin A."/>
            <person name="Henrissat B."/>
            <person name="Reynolds N.K."/>
            <person name="Benny G.L."/>
            <person name="Smith M.E."/>
            <person name="James T.Y."/>
            <person name="Grigoriev I.V."/>
        </authorList>
    </citation>
    <scope>NUCLEOTIDE SEQUENCE [LARGE SCALE GENOMIC DNA]</scope>
    <source>
        <strain evidence="3">RSA 1356</strain>
    </source>
</reference>
<gene>
    <name evidence="2" type="ORF">THASP1DRAFT_25823</name>
</gene>
<evidence type="ECO:0000313" key="2">
    <source>
        <dbReference type="EMBL" id="RKP05726.1"/>
    </source>
</evidence>
<dbReference type="OrthoDB" id="550575at2759"/>
<dbReference type="PANTHER" id="PTHR13318">
    <property type="entry name" value="PARTNER OF PAIRED, ISOFORM B-RELATED"/>
    <property type="match status" value="1"/>
</dbReference>
<dbReference type="InterPro" id="IPR057207">
    <property type="entry name" value="FBXL15_LRR"/>
</dbReference>